<dbReference type="InterPro" id="IPR037171">
    <property type="entry name" value="NagB/RpiA_transferase-like"/>
</dbReference>
<accession>A0ABR7RLM4</accession>
<organism evidence="5 6">
    <name type="scientific">Teichococcus aerophilus</name>
    <dbReference type="NCBI Taxonomy" id="1224513"/>
    <lineage>
        <taxon>Bacteria</taxon>
        <taxon>Pseudomonadati</taxon>
        <taxon>Pseudomonadota</taxon>
        <taxon>Alphaproteobacteria</taxon>
        <taxon>Acetobacterales</taxon>
        <taxon>Roseomonadaceae</taxon>
        <taxon>Roseomonas</taxon>
    </lineage>
</organism>
<keyword evidence="2" id="KW-0804">Transcription</keyword>
<dbReference type="SMART" id="SM01134">
    <property type="entry name" value="DeoRC"/>
    <property type="match status" value="1"/>
</dbReference>
<dbReference type="EMBL" id="JACTVA010000014">
    <property type="protein sequence ID" value="MBC9207206.1"/>
    <property type="molecule type" value="Genomic_DNA"/>
</dbReference>
<evidence type="ECO:0000259" key="3">
    <source>
        <dbReference type="Pfam" id="PF00455"/>
    </source>
</evidence>
<evidence type="ECO:0000256" key="1">
    <source>
        <dbReference type="ARBA" id="ARBA00023015"/>
    </source>
</evidence>
<feature type="domain" description="HTH deoR-type" evidence="4">
    <location>
        <begin position="18"/>
        <end position="55"/>
    </location>
</feature>
<reference evidence="5 6" key="1">
    <citation type="journal article" date="2013" name="Int. J. Syst. Evol. Microbiol.">
        <title>Roseomonas aerophila sp. nov., isolated from air.</title>
        <authorList>
            <person name="Kim S.J."/>
            <person name="Weon H.Y."/>
            <person name="Ahn J.H."/>
            <person name="Hong S.B."/>
            <person name="Seok S.J."/>
            <person name="Whang K.S."/>
            <person name="Kwon S.W."/>
        </authorList>
    </citation>
    <scope>NUCLEOTIDE SEQUENCE [LARGE SCALE GENOMIC DNA]</scope>
    <source>
        <strain evidence="5 6">NBRC 108923</strain>
    </source>
</reference>
<evidence type="ECO:0000259" key="4">
    <source>
        <dbReference type="Pfam" id="PF08220"/>
    </source>
</evidence>
<dbReference type="InterPro" id="IPR014036">
    <property type="entry name" value="DeoR-like_C"/>
</dbReference>
<dbReference type="Gene3D" id="3.40.50.1360">
    <property type="match status" value="1"/>
</dbReference>
<evidence type="ECO:0000256" key="2">
    <source>
        <dbReference type="ARBA" id="ARBA00023163"/>
    </source>
</evidence>
<keyword evidence="6" id="KW-1185">Reference proteome</keyword>
<dbReference type="SUPFAM" id="SSF100950">
    <property type="entry name" value="NagB/RpiA/CoA transferase-like"/>
    <property type="match status" value="1"/>
</dbReference>
<dbReference type="PANTHER" id="PTHR30363">
    <property type="entry name" value="HTH-TYPE TRANSCRIPTIONAL REGULATOR SRLR-RELATED"/>
    <property type="match status" value="1"/>
</dbReference>
<sequence length="271" mass="28989">MSEGSSTGGLAGARRTARLARLQDLLRQDGAPARLEDAAQAIGVSSMTLRRDLAQPGQALALLGGYVVPAGRFSRRGQYTLEREQDSHAAAKRQVARHATRLVEDGDTLFIDCGTTMPHVVEMLPPELSLTIICYAMNIATLASRRPRTQMILLGGLYHPASATFLSEEGLENLRRLRINKAFISAGGVHATRGITCTNFNEVPVKQVALDTAAQAILVVDSSKLGRLKPACFAALPAFERIVTSPIERPEQAAPLTRAGAWLDIAPATAG</sequence>
<dbReference type="PANTHER" id="PTHR30363:SF8">
    <property type="entry name" value="DEOXYRIBOSE OPERON REPRESSOR"/>
    <property type="match status" value="1"/>
</dbReference>
<protein>
    <submittedName>
        <fullName evidence="5">DeoR family transcriptional regulator</fullName>
    </submittedName>
</protein>
<dbReference type="InterPro" id="IPR001034">
    <property type="entry name" value="DeoR_HTH"/>
</dbReference>
<evidence type="ECO:0000313" key="5">
    <source>
        <dbReference type="EMBL" id="MBC9207206.1"/>
    </source>
</evidence>
<evidence type="ECO:0000313" key="6">
    <source>
        <dbReference type="Proteomes" id="UP000626026"/>
    </source>
</evidence>
<name>A0ABR7RLM4_9PROT</name>
<dbReference type="Pfam" id="PF00455">
    <property type="entry name" value="DeoRC"/>
    <property type="match status" value="1"/>
</dbReference>
<proteinExistence type="predicted"/>
<dbReference type="InterPro" id="IPR050313">
    <property type="entry name" value="Carb_Metab_HTH_regulators"/>
</dbReference>
<dbReference type="Pfam" id="PF08220">
    <property type="entry name" value="HTH_DeoR"/>
    <property type="match status" value="1"/>
</dbReference>
<dbReference type="Proteomes" id="UP000626026">
    <property type="component" value="Unassembled WGS sequence"/>
</dbReference>
<gene>
    <name evidence="5" type="ORF">IBL26_10200</name>
</gene>
<keyword evidence="1" id="KW-0805">Transcription regulation</keyword>
<comment type="caution">
    <text evidence="5">The sequence shown here is derived from an EMBL/GenBank/DDBJ whole genome shotgun (WGS) entry which is preliminary data.</text>
</comment>
<feature type="domain" description="DeoR-like transcriptional repressor C-terminal sensor" evidence="3">
    <location>
        <begin position="88"/>
        <end position="245"/>
    </location>
</feature>